<dbReference type="NCBIfam" id="NF002150">
    <property type="entry name" value="PRK00982.1-4"/>
    <property type="match status" value="1"/>
</dbReference>
<comment type="PTM">
    <text evidence="9">4'-phosphopantetheine is transferred from CoA to a specific serine of apo-ACP by acpS.</text>
</comment>
<dbReference type="PANTHER" id="PTHR20863:SF76">
    <property type="entry name" value="CARRIER DOMAIN-CONTAINING PROTEIN"/>
    <property type="match status" value="1"/>
</dbReference>
<evidence type="ECO:0000313" key="12">
    <source>
        <dbReference type="Proteomes" id="UP001589691"/>
    </source>
</evidence>
<evidence type="ECO:0000256" key="3">
    <source>
        <dbReference type="ARBA" id="ARBA00022553"/>
    </source>
</evidence>
<evidence type="ECO:0000256" key="6">
    <source>
        <dbReference type="ARBA" id="ARBA00023160"/>
    </source>
</evidence>
<dbReference type="EMBL" id="JBHLZY010000026">
    <property type="protein sequence ID" value="MFB9770524.1"/>
    <property type="molecule type" value="Genomic_DNA"/>
</dbReference>
<accession>A0ABV5WWI4</accession>
<protein>
    <recommendedName>
        <fullName evidence="7 8">Acyl carrier protein</fullName>
        <shortName evidence="7">ACP</shortName>
    </recommendedName>
</protein>
<dbReference type="NCBIfam" id="TIGR00517">
    <property type="entry name" value="acyl_carrier"/>
    <property type="match status" value="1"/>
</dbReference>
<comment type="similarity">
    <text evidence="7">Belongs to the acyl carrier protein (ACP) family.</text>
</comment>
<comment type="pathway">
    <text evidence="7 9">Lipid metabolism; fatty acid biosynthesis.</text>
</comment>
<dbReference type="SUPFAM" id="SSF47336">
    <property type="entry name" value="ACP-like"/>
    <property type="match status" value="1"/>
</dbReference>
<dbReference type="PROSITE" id="PS50075">
    <property type="entry name" value="CARRIER"/>
    <property type="match status" value="1"/>
</dbReference>
<evidence type="ECO:0000256" key="4">
    <source>
        <dbReference type="ARBA" id="ARBA00022832"/>
    </source>
</evidence>
<dbReference type="Gene3D" id="1.10.1200.10">
    <property type="entry name" value="ACP-like"/>
    <property type="match status" value="1"/>
</dbReference>
<dbReference type="HAMAP" id="MF_01217">
    <property type="entry name" value="Acyl_carrier"/>
    <property type="match status" value="1"/>
</dbReference>
<dbReference type="RefSeq" id="WP_137641857.1">
    <property type="nucleotide sequence ID" value="NZ_BJEA01000003.1"/>
</dbReference>
<name>A0ABV5WWI4_9LACO</name>
<dbReference type="InterPro" id="IPR036736">
    <property type="entry name" value="ACP-like_sf"/>
</dbReference>
<comment type="caution">
    <text evidence="11">The sequence shown here is derived from an EMBL/GenBank/DDBJ whole genome shotgun (WGS) entry which is preliminary data.</text>
</comment>
<evidence type="ECO:0000256" key="1">
    <source>
        <dbReference type="ARBA" id="ARBA00022450"/>
    </source>
</evidence>
<evidence type="ECO:0000259" key="10">
    <source>
        <dbReference type="PROSITE" id="PS50075"/>
    </source>
</evidence>
<keyword evidence="3 7" id="KW-0597">Phosphoprotein</keyword>
<evidence type="ECO:0000256" key="5">
    <source>
        <dbReference type="ARBA" id="ARBA00023098"/>
    </source>
</evidence>
<dbReference type="Proteomes" id="UP001589691">
    <property type="component" value="Unassembled WGS sequence"/>
</dbReference>
<keyword evidence="2 7" id="KW-0444">Lipid biosynthesis</keyword>
<keyword evidence="4 7" id="KW-0276">Fatty acid metabolism</keyword>
<comment type="PTM">
    <text evidence="7">4'-phosphopantetheine is transferred from CoA to a specific serine of apo-ACP by AcpS. This modification is essential for activity because fatty acids are bound in thioester linkage to the sulfhydryl of the prosthetic group.</text>
</comment>
<comment type="function">
    <text evidence="7 9">Carrier of the growing fatty acid chain in fatty acid biosynthesis.</text>
</comment>
<evidence type="ECO:0000256" key="8">
    <source>
        <dbReference type="NCBIfam" id="TIGR00517"/>
    </source>
</evidence>
<evidence type="ECO:0000256" key="9">
    <source>
        <dbReference type="RuleBase" id="RU003545"/>
    </source>
</evidence>
<evidence type="ECO:0000313" key="11">
    <source>
        <dbReference type="EMBL" id="MFB9770524.1"/>
    </source>
</evidence>
<reference evidence="11 12" key="1">
    <citation type="submission" date="2024-09" db="EMBL/GenBank/DDBJ databases">
        <authorList>
            <person name="Sun Q."/>
            <person name="Mori K."/>
        </authorList>
    </citation>
    <scope>NUCLEOTIDE SEQUENCE [LARGE SCALE GENOMIC DNA]</scope>
    <source>
        <strain evidence="11 12">TBRC 4576</strain>
    </source>
</reference>
<sequence length="83" mass="9468">MTTEQIFNDVKALMSDQLDVATEKITMNTNFTEDLDLDSLDVFEVIDQLEDQFDIEIETDDKLATVGDLVQYVATHLPDREAK</sequence>
<gene>
    <name evidence="7 11" type="primary">acpP</name>
    <name evidence="11" type="ORF">ACFFLI_11680</name>
</gene>
<proteinExistence type="inferred from homology"/>
<dbReference type="InterPro" id="IPR003231">
    <property type="entry name" value="ACP"/>
</dbReference>
<keyword evidence="1 7" id="KW-0596">Phosphopantetheine</keyword>
<feature type="modified residue" description="O-(pantetheine 4'-phosphoryl)serine" evidence="7">
    <location>
        <position position="39"/>
    </location>
</feature>
<keyword evidence="5 7" id="KW-0443">Lipid metabolism</keyword>
<keyword evidence="7" id="KW-0963">Cytoplasm</keyword>
<evidence type="ECO:0000256" key="2">
    <source>
        <dbReference type="ARBA" id="ARBA00022516"/>
    </source>
</evidence>
<dbReference type="PANTHER" id="PTHR20863">
    <property type="entry name" value="ACYL CARRIER PROTEIN"/>
    <property type="match status" value="1"/>
</dbReference>
<comment type="subcellular location">
    <subcellularLocation>
        <location evidence="7">Cytoplasm</location>
    </subcellularLocation>
</comment>
<dbReference type="InterPro" id="IPR009081">
    <property type="entry name" value="PP-bd_ACP"/>
</dbReference>
<keyword evidence="6 7" id="KW-0275">Fatty acid biosynthesis</keyword>
<dbReference type="Pfam" id="PF00550">
    <property type="entry name" value="PP-binding"/>
    <property type="match status" value="1"/>
</dbReference>
<organism evidence="11 12">
    <name type="scientific">Lactiplantibacillus modestisalitolerans</name>
    <dbReference type="NCBI Taxonomy" id="1457219"/>
    <lineage>
        <taxon>Bacteria</taxon>
        <taxon>Bacillati</taxon>
        <taxon>Bacillota</taxon>
        <taxon>Bacilli</taxon>
        <taxon>Lactobacillales</taxon>
        <taxon>Lactobacillaceae</taxon>
        <taxon>Lactiplantibacillus</taxon>
    </lineage>
</organism>
<keyword evidence="12" id="KW-1185">Reference proteome</keyword>
<feature type="domain" description="Carrier" evidence="10">
    <location>
        <begin position="4"/>
        <end position="77"/>
    </location>
</feature>
<evidence type="ECO:0000256" key="7">
    <source>
        <dbReference type="HAMAP-Rule" id="MF_01217"/>
    </source>
</evidence>